<dbReference type="NCBIfam" id="NF010737">
    <property type="entry name" value="PRK14139.1"/>
    <property type="match status" value="1"/>
</dbReference>
<evidence type="ECO:0000256" key="6">
    <source>
        <dbReference type="ARBA" id="ARBA00023186"/>
    </source>
</evidence>
<keyword evidence="14" id="KW-1185">Reference proteome</keyword>
<comment type="similarity">
    <text evidence="2 10 12">Belongs to the GrpE family.</text>
</comment>
<evidence type="ECO:0000256" key="5">
    <source>
        <dbReference type="ARBA" id="ARBA00023016"/>
    </source>
</evidence>
<dbReference type="Gene3D" id="2.30.22.10">
    <property type="entry name" value="Head domain of nucleotide exchange factor GrpE"/>
    <property type="match status" value="1"/>
</dbReference>
<dbReference type="AlphaFoldDB" id="A0A345DBR2"/>
<evidence type="ECO:0000256" key="11">
    <source>
        <dbReference type="RuleBase" id="RU000639"/>
    </source>
</evidence>
<accession>A0A345DBR2</accession>
<dbReference type="FunFam" id="2.30.22.10:FF:000001">
    <property type="entry name" value="Protein GrpE"/>
    <property type="match status" value="1"/>
</dbReference>
<evidence type="ECO:0000256" key="3">
    <source>
        <dbReference type="ARBA" id="ARBA00011738"/>
    </source>
</evidence>
<dbReference type="InterPro" id="IPR013805">
    <property type="entry name" value="GrpE_CC"/>
</dbReference>
<reference evidence="14" key="1">
    <citation type="submission" date="2018-07" db="EMBL/GenBank/DDBJ databases">
        <authorList>
            <person name="Kim H."/>
        </authorList>
    </citation>
    <scope>NUCLEOTIDE SEQUENCE [LARGE SCALE GENOMIC DNA]</scope>
    <source>
        <strain evidence="14">F02</strain>
    </source>
</reference>
<evidence type="ECO:0000256" key="7">
    <source>
        <dbReference type="ARBA" id="ARBA00053401"/>
    </source>
</evidence>
<organism evidence="13 14">
    <name type="scientific">Ephemeroptericola cinctiostellae</name>
    <dbReference type="NCBI Taxonomy" id="2268024"/>
    <lineage>
        <taxon>Bacteria</taxon>
        <taxon>Pseudomonadati</taxon>
        <taxon>Pseudomonadota</taxon>
        <taxon>Betaproteobacteria</taxon>
        <taxon>Burkholderiales</taxon>
        <taxon>Burkholderiaceae</taxon>
        <taxon>Ephemeroptericola</taxon>
    </lineage>
</organism>
<evidence type="ECO:0000256" key="8">
    <source>
        <dbReference type="ARBA" id="ARBA00072274"/>
    </source>
</evidence>
<evidence type="ECO:0000256" key="10">
    <source>
        <dbReference type="HAMAP-Rule" id="MF_01151"/>
    </source>
</evidence>
<dbReference type="CDD" id="cd00446">
    <property type="entry name" value="GrpE"/>
    <property type="match status" value="1"/>
</dbReference>
<sequence>MFASAFNFIKSKVTGMTQQEQAPTEQTEVKNNEGLDNLEAFDSIEEEPLESTMSPTAALEEQVALLKDQLLRTHAEMENVRRRASEDVTKAHKFAIEKFADGLLPVQESLEKALADNSGDLNTLREGVELTFKQLSTALEKGGIIVVDPKGETFDPHFHQAISAIPSELPANTVIDVLQKGYKIADRVLRPALVVVSAQS</sequence>
<name>A0A345DBR2_9BURK</name>
<evidence type="ECO:0000256" key="1">
    <source>
        <dbReference type="ARBA" id="ARBA00004496"/>
    </source>
</evidence>
<proteinExistence type="inferred from homology"/>
<dbReference type="SUPFAM" id="SSF58014">
    <property type="entry name" value="Coiled-coil domain of nucleotide exchange factor GrpE"/>
    <property type="match status" value="1"/>
</dbReference>
<comment type="function">
    <text evidence="7 10 11">Participates actively in the response to hyperosmotic and heat shock by preventing the aggregation of stress-denatured proteins, in association with DnaK and GrpE. It is the nucleotide exchange factor for DnaK and may function as a thermosensor. Unfolded proteins bind initially to DnaJ; upon interaction with the DnaJ-bound protein, DnaK hydrolyzes its bound ATP, resulting in the formation of a stable complex. GrpE releases ADP from DnaK; ATP binding to DnaK triggers the release of the substrate protein, thus completing the reaction cycle. Several rounds of ATP-dependent interactions between DnaJ, DnaK and GrpE are required for fully efficient folding.</text>
</comment>
<dbReference type="GO" id="GO:0042803">
    <property type="term" value="F:protein homodimerization activity"/>
    <property type="evidence" value="ECO:0007669"/>
    <property type="project" value="InterPro"/>
</dbReference>
<dbReference type="Proteomes" id="UP000252182">
    <property type="component" value="Chromosome"/>
</dbReference>
<dbReference type="SUPFAM" id="SSF51064">
    <property type="entry name" value="Head domain of nucleotide exchange factor GrpE"/>
    <property type="match status" value="1"/>
</dbReference>
<dbReference type="PRINTS" id="PR00773">
    <property type="entry name" value="GRPEPROTEIN"/>
</dbReference>
<dbReference type="GO" id="GO:0006457">
    <property type="term" value="P:protein folding"/>
    <property type="evidence" value="ECO:0007669"/>
    <property type="project" value="InterPro"/>
</dbReference>
<evidence type="ECO:0000256" key="12">
    <source>
        <dbReference type="RuleBase" id="RU004478"/>
    </source>
</evidence>
<comment type="subunit">
    <text evidence="3 10">Homodimer.</text>
</comment>
<dbReference type="PROSITE" id="PS01071">
    <property type="entry name" value="GRPE"/>
    <property type="match status" value="1"/>
</dbReference>
<evidence type="ECO:0000256" key="2">
    <source>
        <dbReference type="ARBA" id="ARBA00009054"/>
    </source>
</evidence>
<evidence type="ECO:0000256" key="9">
    <source>
        <dbReference type="ARBA" id="ARBA00076414"/>
    </source>
</evidence>
<keyword evidence="6 10" id="KW-0143">Chaperone</keyword>
<dbReference type="GO" id="GO:0051087">
    <property type="term" value="F:protein-folding chaperone binding"/>
    <property type="evidence" value="ECO:0007669"/>
    <property type="project" value="InterPro"/>
</dbReference>
<comment type="subcellular location">
    <subcellularLocation>
        <location evidence="1 10">Cytoplasm</location>
    </subcellularLocation>
</comment>
<dbReference type="Pfam" id="PF01025">
    <property type="entry name" value="GrpE"/>
    <property type="match status" value="1"/>
</dbReference>
<dbReference type="InterPro" id="IPR009012">
    <property type="entry name" value="GrpE_head"/>
</dbReference>
<dbReference type="PANTHER" id="PTHR21237:SF23">
    <property type="entry name" value="GRPE PROTEIN HOMOLOG, MITOCHONDRIAL"/>
    <property type="match status" value="1"/>
</dbReference>
<dbReference type="NCBIfam" id="NF010738">
    <property type="entry name" value="PRK14140.1"/>
    <property type="match status" value="1"/>
</dbReference>
<evidence type="ECO:0000256" key="4">
    <source>
        <dbReference type="ARBA" id="ARBA00022490"/>
    </source>
</evidence>
<dbReference type="Gene3D" id="3.90.20.20">
    <property type="match status" value="1"/>
</dbReference>
<keyword evidence="5 10" id="KW-0346">Stress response</keyword>
<dbReference type="GO" id="GO:0051082">
    <property type="term" value="F:unfolded protein binding"/>
    <property type="evidence" value="ECO:0007669"/>
    <property type="project" value="TreeGrafter"/>
</dbReference>
<dbReference type="NCBIfam" id="NF010748">
    <property type="entry name" value="PRK14150.1"/>
    <property type="match status" value="1"/>
</dbReference>
<dbReference type="GO" id="GO:0000774">
    <property type="term" value="F:adenyl-nucleotide exchange factor activity"/>
    <property type="evidence" value="ECO:0007669"/>
    <property type="project" value="InterPro"/>
</dbReference>
<protein>
    <recommendedName>
        <fullName evidence="8 10">Protein GrpE</fullName>
    </recommendedName>
    <alternativeName>
        <fullName evidence="9 10">HSP-70 cofactor</fullName>
    </alternativeName>
</protein>
<dbReference type="InterPro" id="IPR000740">
    <property type="entry name" value="GrpE"/>
</dbReference>
<dbReference type="KEGG" id="hyf:DTO96_101540"/>
<evidence type="ECO:0000313" key="14">
    <source>
        <dbReference type="Proteomes" id="UP000252182"/>
    </source>
</evidence>
<dbReference type="EMBL" id="CP031124">
    <property type="protein sequence ID" value="AXF85800.1"/>
    <property type="molecule type" value="Genomic_DNA"/>
</dbReference>
<evidence type="ECO:0000313" key="13">
    <source>
        <dbReference type="EMBL" id="AXF85800.1"/>
    </source>
</evidence>
<dbReference type="GO" id="GO:0005829">
    <property type="term" value="C:cytosol"/>
    <property type="evidence" value="ECO:0007669"/>
    <property type="project" value="TreeGrafter"/>
</dbReference>
<gene>
    <name evidence="10 13" type="primary">grpE</name>
    <name evidence="13" type="ORF">DTO96_101540</name>
</gene>
<dbReference type="PANTHER" id="PTHR21237">
    <property type="entry name" value="GRPE PROTEIN"/>
    <property type="match status" value="1"/>
</dbReference>
<dbReference type="HAMAP" id="MF_01151">
    <property type="entry name" value="GrpE"/>
    <property type="match status" value="1"/>
</dbReference>
<keyword evidence="4 10" id="KW-0963">Cytoplasm</keyword>